<dbReference type="Gene3D" id="2.70.70.10">
    <property type="entry name" value="Glucose Permease (Domain IIA)"/>
    <property type="match status" value="1"/>
</dbReference>
<dbReference type="SUPFAM" id="SSF52743">
    <property type="entry name" value="Subtilisin-like"/>
    <property type="match status" value="1"/>
</dbReference>
<dbReference type="Pfam" id="PF00082">
    <property type="entry name" value="Peptidase_S8"/>
    <property type="match status" value="1"/>
</dbReference>
<keyword evidence="7" id="KW-0472">Membrane</keyword>
<dbReference type="PROSITE" id="PS00138">
    <property type="entry name" value="SUBTILASE_SER"/>
    <property type="match status" value="1"/>
</dbReference>
<evidence type="ECO:0000256" key="2">
    <source>
        <dbReference type="ARBA" id="ARBA00022670"/>
    </source>
</evidence>
<comment type="similarity">
    <text evidence="1 6">Belongs to the peptidase S8 family.</text>
</comment>
<feature type="domain" description="M23ase beta-sheet core" evidence="9">
    <location>
        <begin position="1115"/>
        <end position="1143"/>
    </location>
</feature>
<evidence type="ECO:0000256" key="3">
    <source>
        <dbReference type="ARBA" id="ARBA00022801"/>
    </source>
</evidence>
<dbReference type="PROSITE" id="PS51892">
    <property type="entry name" value="SUBTILASE"/>
    <property type="match status" value="1"/>
</dbReference>
<feature type="active site" description="Charge relay system" evidence="5 6">
    <location>
        <position position="239"/>
    </location>
</feature>
<dbReference type="PRINTS" id="PR00723">
    <property type="entry name" value="SUBTILISIN"/>
</dbReference>
<dbReference type="Gene3D" id="3.40.50.200">
    <property type="entry name" value="Peptidase S8/S53 domain"/>
    <property type="match status" value="1"/>
</dbReference>
<evidence type="ECO:0000256" key="5">
    <source>
        <dbReference type="PIRSR" id="PIRSR615500-1"/>
    </source>
</evidence>
<dbReference type="InterPro" id="IPR023828">
    <property type="entry name" value="Peptidase_S8_Ser-AS"/>
</dbReference>
<dbReference type="PANTHER" id="PTHR43806:SF11">
    <property type="entry name" value="CEREVISIN-RELATED"/>
    <property type="match status" value="1"/>
</dbReference>
<dbReference type="EMBL" id="PCSU01000074">
    <property type="protein sequence ID" value="PIP56205.1"/>
    <property type="molecule type" value="Genomic_DNA"/>
</dbReference>
<dbReference type="InterPro" id="IPR022398">
    <property type="entry name" value="Peptidase_S8_His-AS"/>
</dbReference>
<evidence type="ECO:0000259" key="9">
    <source>
        <dbReference type="Pfam" id="PF01551"/>
    </source>
</evidence>
<organism evidence="10 11">
    <name type="scientific">candidate division WWE3 bacterium CG22_combo_CG10-13_8_21_14_all_39_12</name>
    <dbReference type="NCBI Taxonomy" id="1975094"/>
    <lineage>
        <taxon>Bacteria</taxon>
        <taxon>Katanobacteria</taxon>
    </lineage>
</organism>
<comment type="caution">
    <text evidence="10">The sequence shown here is derived from an EMBL/GenBank/DDBJ whole genome shotgun (WGS) entry which is preliminary data.</text>
</comment>
<dbReference type="SUPFAM" id="SSF51261">
    <property type="entry name" value="Duplicated hybrid motif"/>
    <property type="match status" value="1"/>
</dbReference>
<protein>
    <submittedName>
        <fullName evidence="10">Uncharacterized protein</fullName>
    </submittedName>
</protein>
<dbReference type="InterPro" id="IPR050131">
    <property type="entry name" value="Peptidase_S8_subtilisin-like"/>
</dbReference>
<evidence type="ECO:0000256" key="6">
    <source>
        <dbReference type="PROSITE-ProRule" id="PRU01240"/>
    </source>
</evidence>
<evidence type="ECO:0000313" key="11">
    <source>
        <dbReference type="Proteomes" id="UP000228495"/>
    </source>
</evidence>
<keyword evidence="7" id="KW-1133">Transmembrane helix</keyword>
<dbReference type="GO" id="GO:0006508">
    <property type="term" value="P:proteolysis"/>
    <property type="evidence" value="ECO:0007669"/>
    <property type="project" value="UniProtKB-KW"/>
</dbReference>
<dbReference type="Pfam" id="PF01551">
    <property type="entry name" value="Peptidase_M23"/>
    <property type="match status" value="1"/>
</dbReference>
<evidence type="ECO:0000256" key="4">
    <source>
        <dbReference type="ARBA" id="ARBA00022825"/>
    </source>
</evidence>
<feature type="domain" description="Peptidase S8/S53" evidence="8">
    <location>
        <begin position="174"/>
        <end position="463"/>
    </location>
</feature>
<dbReference type="PANTHER" id="PTHR43806">
    <property type="entry name" value="PEPTIDASE S8"/>
    <property type="match status" value="1"/>
</dbReference>
<dbReference type="InterPro" id="IPR015500">
    <property type="entry name" value="Peptidase_S8_subtilisin-rel"/>
</dbReference>
<keyword evidence="4 6" id="KW-0720">Serine protease</keyword>
<evidence type="ECO:0000256" key="7">
    <source>
        <dbReference type="SAM" id="Phobius"/>
    </source>
</evidence>
<feature type="transmembrane region" description="Helical" evidence="7">
    <location>
        <begin position="7"/>
        <end position="27"/>
    </location>
</feature>
<evidence type="ECO:0000313" key="10">
    <source>
        <dbReference type="EMBL" id="PIP56205.1"/>
    </source>
</evidence>
<dbReference type="GO" id="GO:0004252">
    <property type="term" value="F:serine-type endopeptidase activity"/>
    <property type="evidence" value="ECO:0007669"/>
    <property type="project" value="UniProtKB-UniRule"/>
</dbReference>
<dbReference type="InterPro" id="IPR000209">
    <property type="entry name" value="Peptidase_S8/S53_dom"/>
</dbReference>
<dbReference type="CDD" id="cd12797">
    <property type="entry name" value="M23_peptidase"/>
    <property type="match status" value="1"/>
</dbReference>
<keyword evidence="7" id="KW-0812">Transmembrane</keyword>
<dbReference type="Proteomes" id="UP000228495">
    <property type="component" value="Unassembled WGS sequence"/>
</dbReference>
<sequence length="1201" mass="127864">MTNKKYIVIIAGIVVAIGLFAGILFILSGRNKQVPPFVPRISTYDVPTIKESQEIEEATIEGIPSTVVSKSLIIRFEDDITKEQSQAVINKLGVLEAFNIAQHIWEIRYGDSVDLAEKINEIEPIQEIKTVGYNGVYKLQYKPNDYTPQGSNSESWWLENVNAKTAWDITHGDSNVIVAVFDQPADFVAPDLAGKGSQIIWPTPTPAIPYTPTPTLSATTTLTPAVSTPTPAVLPGADHGSHVSGIVGAHTDNGIGVASIGFNTRLLSFPVCVPLCEFSNMIASFQEVIDRVNAGENIKVINQSYAGPTEDTNIHDMIKLVVEKGVVPVAAVGNDFGDVMRDENDNPVLDGNGDQIPVSYMPHYPAAHSEVIAVAASNSTNQLSSFSQRNDPSSAAQLNQWVDVAAPGVDIVSTFPDGSYVSWSGTSMASPLVAGIVALCGGVNPNLSAEEIINIVKTTAQEKPLTSVTYGKVDAEKIVRACKDPANYVAEPSNQVCNSWGASAVLPGIQGNRTHPAPSFALENRYYVIGQDLKAWYANQQGDGSLGPWVEAGFDSTAAHGYTVAVAQNHAYMFRNGHLMDVHDGGGQTVVADTLESGMGDPYSGIYFVWDTAVTATFGSKQVIYHLGGYDSPALHKGYTQDIHSAEVPPGGFTQGTRFNRLSQKTPTGGSSTDGSGAQYKAAYIAGNDDSYGFIYMGQAGQSSLWRIKAKNDGSLEGSWQQVEDLPGGTGNQRGDMLSYENYLYSIRGSKFARRQVNKTNGEFIDGWESLASLPSAQLDSSFVWGGNHPEGASYGIMNGYLYVTSDQYVYYISLTGQCDTLPVPTQAPQAGSGTQGGAVGESISCVIPEWVIRGPDVVVPPITCKNANIEVANPAYVPPAPAGQTGSTTQASLAGGVRCDECASAYVFPQPIFSPKGPTNQDVGQKDGTGQYGTDRLYYYYDYEQGLIINVPPFGFGVGGPAPIVGQPDINSPYSVPCGWPSPDQNRVLTLGCDSPDPLDAAGKICPNGAAAGSWCGVQGSIQNGQHAGYNAMDIAGEFAIQSTMDGMAYRCVDLKSQSIGSGSYGTYVVVVGQDFRTLYSHMRVEPKDSNANGLPSGSECVYGAAFGETERYPVKRGDVIGYVGTTGDSTGNHLHYEIRSSTGLLCPAAYIDQTHPYCQPGATVQNNGVAARVQSFLQSINPFKTNDTVVSDYPGDPAP</sequence>
<feature type="active site" description="Charge relay system" evidence="5 6">
    <location>
        <position position="427"/>
    </location>
</feature>
<gene>
    <name evidence="10" type="ORF">COX05_04265</name>
</gene>
<dbReference type="InterPro" id="IPR011055">
    <property type="entry name" value="Dup_hybrid_motif"/>
</dbReference>
<keyword evidence="2 6" id="KW-0645">Protease</keyword>
<dbReference type="PROSITE" id="PS00137">
    <property type="entry name" value="SUBTILASE_HIS"/>
    <property type="match status" value="1"/>
</dbReference>
<evidence type="ECO:0000256" key="1">
    <source>
        <dbReference type="ARBA" id="ARBA00011073"/>
    </source>
</evidence>
<accession>A0A2H0BEV9</accession>
<dbReference type="InterPro" id="IPR036852">
    <property type="entry name" value="Peptidase_S8/S53_dom_sf"/>
</dbReference>
<reference evidence="10 11" key="1">
    <citation type="submission" date="2017-09" db="EMBL/GenBank/DDBJ databases">
        <title>Depth-based differentiation of microbial function through sediment-hosted aquifers and enrichment of novel symbionts in the deep terrestrial subsurface.</title>
        <authorList>
            <person name="Probst A.J."/>
            <person name="Ladd B."/>
            <person name="Jarett J.K."/>
            <person name="Geller-Mcgrath D.E."/>
            <person name="Sieber C.M."/>
            <person name="Emerson J.B."/>
            <person name="Anantharaman K."/>
            <person name="Thomas B.C."/>
            <person name="Malmstrom R."/>
            <person name="Stieglmeier M."/>
            <person name="Klingl A."/>
            <person name="Woyke T."/>
            <person name="Ryan C.M."/>
            <person name="Banfield J.F."/>
        </authorList>
    </citation>
    <scope>NUCLEOTIDE SEQUENCE [LARGE SCALE GENOMIC DNA]</scope>
    <source>
        <strain evidence="10">CG22_combo_CG10-13_8_21_14_all_39_12</strain>
    </source>
</reference>
<proteinExistence type="inferred from homology"/>
<feature type="active site" description="Charge relay system" evidence="5 6">
    <location>
        <position position="182"/>
    </location>
</feature>
<keyword evidence="3 6" id="KW-0378">Hydrolase</keyword>
<dbReference type="InterPro" id="IPR016047">
    <property type="entry name" value="M23ase_b-sheet_dom"/>
</dbReference>
<dbReference type="AlphaFoldDB" id="A0A2H0BEV9"/>
<evidence type="ECO:0000259" key="8">
    <source>
        <dbReference type="Pfam" id="PF00082"/>
    </source>
</evidence>
<name>A0A2H0BEV9_UNCKA</name>